<evidence type="ECO:0000256" key="1">
    <source>
        <dbReference type="ARBA" id="ARBA00004370"/>
    </source>
</evidence>
<dbReference type="PANTHER" id="PTHR23427:SF2">
    <property type="entry name" value="SURFEIT LOCUS PROTEIN 1"/>
    <property type="match status" value="1"/>
</dbReference>
<dbReference type="InterPro" id="IPR045214">
    <property type="entry name" value="Surf1/Surf4"/>
</dbReference>
<dbReference type="Pfam" id="PF02104">
    <property type="entry name" value="SURF1"/>
    <property type="match status" value="1"/>
</dbReference>
<organism evidence="8 9">
    <name type="scientific">Microcella alkaliphila</name>
    <dbReference type="NCBI Taxonomy" id="279828"/>
    <lineage>
        <taxon>Bacteria</taxon>
        <taxon>Bacillati</taxon>
        <taxon>Actinomycetota</taxon>
        <taxon>Actinomycetes</taxon>
        <taxon>Micrococcales</taxon>
        <taxon>Microbacteriaceae</taxon>
        <taxon>Microcella</taxon>
    </lineage>
</organism>
<keyword evidence="3 6" id="KW-0812">Transmembrane</keyword>
<dbReference type="RefSeq" id="WP_096421466.1">
    <property type="nucleotide sequence ID" value="NZ_AP017315.1"/>
</dbReference>
<dbReference type="CDD" id="cd06662">
    <property type="entry name" value="SURF1"/>
    <property type="match status" value="1"/>
</dbReference>
<dbReference type="PROSITE" id="PS50895">
    <property type="entry name" value="SURF1"/>
    <property type="match status" value="1"/>
</dbReference>
<reference evidence="8 9" key="2">
    <citation type="submission" date="2016-01" db="EMBL/GenBank/DDBJ databases">
        <title>Microcella alkaliphila JAM AC0309 whole genome shotgun sequence.</title>
        <authorList>
            <person name="Kurata A."/>
            <person name="Hirose Y."/>
            <person name="Kishimoto N."/>
            <person name="Kobayashi T."/>
        </authorList>
    </citation>
    <scope>NUCLEOTIDE SEQUENCE [LARGE SCALE GENOMIC DNA]</scope>
    <source>
        <strain evidence="8 9">JAM AC0309</strain>
    </source>
</reference>
<dbReference type="EMBL" id="AP017315">
    <property type="protein sequence ID" value="BAU32342.1"/>
    <property type="molecule type" value="Genomic_DNA"/>
</dbReference>
<keyword evidence="6" id="KW-1003">Cell membrane</keyword>
<dbReference type="OrthoDB" id="9807214at2"/>
<dbReference type="AlphaFoldDB" id="A0A0U5BPY6"/>
<keyword evidence="5 6" id="KW-0472">Membrane</keyword>
<evidence type="ECO:0000313" key="9">
    <source>
        <dbReference type="Proteomes" id="UP000218965"/>
    </source>
</evidence>
<sequence length="277" mass="30229">MSILQIALTKRWLGYFAVTVVFAVICSLLGVWQWNRREEAVAAIERIENNYDAAPVSLDEALPDRDSFRPDDEWQPVAVSGEYLLDEQLLVRARPRSGQPGFEVIVPLRLDDGGLVIVNRGWLPVGSAQDSPDVVPAAPSGRVDVVGRIRPSEPTIPGRGAPDGQIATIHLPTIADNLGDDVVEGAYLQLADESPSPATTPLAAARPEINEGPHLSYTFQWYVFALLGFIGFGWAIRQELRVLRAAETGEPVPPPKRRRAGPTDDEEEDALLDAAAR</sequence>
<comment type="similarity">
    <text evidence="2 6">Belongs to the SURF1 family.</text>
</comment>
<evidence type="ECO:0000256" key="4">
    <source>
        <dbReference type="ARBA" id="ARBA00022989"/>
    </source>
</evidence>
<accession>A0A0U5BPY6</accession>
<evidence type="ECO:0000256" key="2">
    <source>
        <dbReference type="ARBA" id="ARBA00007165"/>
    </source>
</evidence>
<feature type="transmembrane region" description="Helical" evidence="6">
    <location>
        <begin position="12"/>
        <end position="34"/>
    </location>
</feature>
<reference evidence="9" key="1">
    <citation type="submission" date="2015-12" db="EMBL/GenBank/DDBJ databases">
        <authorList>
            <person name="Shamseldin A."/>
            <person name="Moawad H."/>
            <person name="Abd El-Rahim W.M."/>
            <person name="Sadowsky M.J."/>
        </authorList>
    </citation>
    <scope>NUCLEOTIDE SEQUENCE [LARGE SCALE GENOMIC DNA]</scope>
    <source>
        <strain evidence="9">JAM AC0309</strain>
    </source>
</reference>
<dbReference type="Proteomes" id="UP000218965">
    <property type="component" value="Chromosome"/>
</dbReference>
<proteinExistence type="inferred from homology"/>
<comment type="subcellular location">
    <subcellularLocation>
        <location evidence="6">Cell membrane</location>
        <topology evidence="6">Multi-pass membrane protein</topology>
    </subcellularLocation>
    <subcellularLocation>
        <location evidence="1">Membrane</location>
    </subcellularLocation>
</comment>
<keyword evidence="4 6" id="KW-1133">Transmembrane helix</keyword>
<gene>
    <name evidence="8" type="ORF">MalAC0309_1490</name>
</gene>
<dbReference type="KEGG" id="malk:MalAC0309_1490"/>
<evidence type="ECO:0000313" key="8">
    <source>
        <dbReference type="EMBL" id="BAU32342.1"/>
    </source>
</evidence>
<name>A0A0U5BPY6_9MICO</name>
<protein>
    <recommendedName>
        <fullName evidence="6">SURF1-like protein</fullName>
    </recommendedName>
</protein>
<dbReference type="GO" id="GO:0005886">
    <property type="term" value="C:plasma membrane"/>
    <property type="evidence" value="ECO:0007669"/>
    <property type="project" value="UniProtKB-SubCell"/>
</dbReference>
<dbReference type="InterPro" id="IPR002994">
    <property type="entry name" value="Surf1/Shy1"/>
</dbReference>
<feature type="transmembrane region" description="Helical" evidence="6">
    <location>
        <begin position="219"/>
        <end position="236"/>
    </location>
</feature>
<evidence type="ECO:0000256" key="5">
    <source>
        <dbReference type="ARBA" id="ARBA00023136"/>
    </source>
</evidence>
<evidence type="ECO:0000256" key="7">
    <source>
        <dbReference type="SAM" id="MobiDB-lite"/>
    </source>
</evidence>
<evidence type="ECO:0000256" key="6">
    <source>
        <dbReference type="RuleBase" id="RU363076"/>
    </source>
</evidence>
<dbReference type="PANTHER" id="PTHR23427">
    <property type="entry name" value="SURFEIT LOCUS PROTEIN"/>
    <property type="match status" value="1"/>
</dbReference>
<feature type="region of interest" description="Disordered" evidence="7">
    <location>
        <begin position="247"/>
        <end position="277"/>
    </location>
</feature>
<evidence type="ECO:0000256" key="3">
    <source>
        <dbReference type="ARBA" id="ARBA00022692"/>
    </source>
</evidence>